<dbReference type="RefSeq" id="WP_185978175.1">
    <property type="nucleotide sequence ID" value="NZ_JACBGI020000010.1"/>
</dbReference>
<organism evidence="12 13">
    <name type="scientific">Thiomicrorhabdus heinhorstiae</name>
    <dbReference type="NCBI Taxonomy" id="2748010"/>
    <lineage>
        <taxon>Bacteria</taxon>
        <taxon>Pseudomonadati</taxon>
        <taxon>Pseudomonadota</taxon>
        <taxon>Gammaproteobacteria</taxon>
        <taxon>Thiotrichales</taxon>
        <taxon>Piscirickettsiaceae</taxon>
        <taxon>Thiomicrorhabdus</taxon>
    </lineage>
</organism>
<keyword evidence="13" id="KW-1185">Reference proteome</keyword>
<evidence type="ECO:0000256" key="1">
    <source>
        <dbReference type="ARBA" id="ARBA00004651"/>
    </source>
</evidence>
<keyword evidence="7 10" id="KW-1133">Transmembrane helix</keyword>
<evidence type="ECO:0000256" key="6">
    <source>
        <dbReference type="ARBA" id="ARBA00022692"/>
    </source>
</evidence>
<evidence type="ECO:0000313" key="12">
    <source>
        <dbReference type="EMBL" id="MBF6058032.1"/>
    </source>
</evidence>
<evidence type="ECO:0000259" key="11">
    <source>
        <dbReference type="Pfam" id="PF01618"/>
    </source>
</evidence>
<gene>
    <name evidence="10 12" type="primary">tolQ</name>
    <name evidence="12" type="ORF">H8792_006720</name>
</gene>
<keyword evidence="8 10" id="KW-0472">Membrane</keyword>
<keyword evidence="4 10" id="KW-0997">Cell inner membrane</keyword>
<keyword evidence="9 10" id="KW-0131">Cell cycle</keyword>
<sequence>MNDNDLIEIVLGASPVVQAVMLILALMSIAAWAVSFAKSYQIRQALKAAKRFDNQFWEATELTTLYHQVEARREDSQGSSIIFAEGFKEFVRLQQQGVVEASDLVAGSQRAMKVAFSKEAEHLENRLSMLATVGSSAPYIGLFGTVWGVMHAFQSLGSIQHATLEAVAPGISEALIATAIGLFAAIPAVIAYNRLTNRVDRLLGEYENFAEGFLTILQRQAHSIEHQSRNKSEQKTSN</sequence>
<feature type="domain" description="MotA/TolQ/ExbB proton channel" evidence="11">
    <location>
        <begin position="100"/>
        <end position="207"/>
    </location>
</feature>
<reference evidence="12 13" key="1">
    <citation type="submission" date="2020-06" db="EMBL/GenBank/DDBJ databases">
        <authorList>
            <person name="Scott K."/>
        </authorList>
    </citation>
    <scope>NUCLEOTIDE SEQUENCE [LARGE SCALE GENOMIC DNA]</scope>
    <source>
        <strain evidence="12 13">HH1</strain>
    </source>
</reference>
<keyword evidence="3 10" id="KW-1003">Cell membrane</keyword>
<evidence type="ECO:0000256" key="8">
    <source>
        <dbReference type="ARBA" id="ARBA00023136"/>
    </source>
</evidence>
<name>A0ABS0BW33_9GAMM</name>
<dbReference type="PANTHER" id="PTHR30625:SF3">
    <property type="entry name" value="TOL-PAL SYSTEM PROTEIN TOLQ"/>
    <property type="match status" value="1"/>
</dbReference>
<evidence type="ECO:0000256" key="3">
    <source>
        <dbReference type="ARBA" id="ARBA00022475"/>
    </source>
</evidence>
<accession>A0ABS0BW33</accession>
<dbReference type="Proteomes" id="UP001193680">
    <property type="component" value="Unassembled WGS sequence"/>
</dbReference>
<evidence type="ECO:0000256" key="4">
    <source>
        <dbReference type="ARBA" id="ARBA00022519"/>
    </source>
</evidence>
<dbReference type="Pfam" id="PF01618">
    <property type="entry name" value="MotA_ExbB"/>
    <property type="match status" value="1"/>
</dbReference>
<evidence type="ECO:0000256" key="5">
    <source>
        <dbReference type="ARBA" id="ARBA00022618"/>
    </source>
</evidence>
<feature type="transmembrane region" description="Helical" evidence="10">
    <location>
        <begin position="127"/>
        <end position="150"/>
    </location>
</feature>
<evidence type="ECO:0000256" key="10">
    <source>
        <dbReference type="HAMAP-Rule" id="MF_02202"/>
    </source>
</evidence>
<dbReference type="InterPro" id="IPR002898">
    <property type="entry name" value="MotA_ExbB_proton_chnl"/>
</dbReference>
<keyword evidence="5 10" id="KW-0132">Cell division</keyword>
<evidence type="ECO:0000313" key="13">
    <source>
        <dbReference type="Proteomes" id="UP001193680"/>
    </source>
</evidence>
<dbReference type="InterPro" id="IPR014163">
    <property type="entry name" value="Tol-Pal_TolQ"/>
</dbReference>
<dbReference type="PANTHER" id="PTHR30625">
    <property type="entry name" value="PROTEIN TOLQ"/>
    <property type="match status" value="1"/>
</dbReference>
<feature type="transmembrane region" description="Helical" evidence="10">
    <location>
        <begin position="170"/>
        <end position="192"/>
    </location>
</feature>
<feature type="transmembrane region" description="Helical" evidence="10">
    <location>
        <begin position="16"/>
        <end position="37"/>
    </location>
</feature>
<reference evidence="12 13" key="2">
    <citation type="submission" date="2020-11" db="EMBL/GenBank/DDBJ databases">
        <title>Sulfur oxidizing isolate from Hospital Hole Sinkhole.</title>
        <authorList>
            <person name="Scott K.M."/>
        </authorList>
    </citation>
    <scope>NUCLEOTIDE SEQUENCE [LARGE SCALE GENOMIC DNA]</scope>
    <source>
        <strain evidence="12 13">HH1</strain>
    </source>
</reference>
<comment type="function">
    <text evidence="10">Part of the Tol-Pal system, which plays a role in outer membrane invagination during cell division and is important for maintaining outer membrane integrity.</text>
</comment>
<evidence type="ECO:0000256" key="2">
    <source>
        <dbReference type="ARBA" id="ARBA00010442"/>
    </source>
</evidence>
<dbReference type="EMBL" id="JACBGI020000010">
    <property type="protein sequence ID" value="MBF6058032.1"/>
    <property type="molecule type" value="Genomic_DNA"/>
</dbReference>
<protein>
    <recommendedName>
        <fullName evidence="10">Tol-Pal system protein TolQ</fullName>
    </recommendedName>
</protein>
<proteinExistence type="inferred from homology"/>
<comment type="caution">
    <text evidence="12">The sequence shown here is derived from an EMBL/GenBank/DDBJ whole genome shotgun (WGS) entry which is preliminary data.</text>
</comment>
<evidence type="ECO:0000256" key="9">
    <source>
        <dbReference type="ARBA" id="ARBA00023306"/>
    </source>
</evidence>
<dbReference type="InterPro" id="IPR050790">
    <property type="entry name" value="ExbB/TolQ_transport"/>
</dbReference>
<dbReference type="NCBIfam" id="TIGR02796">
    <property type="entry name" value="tolQ"/>
    <property type="match status" value="1"/>
</dbReference>
<dbReference type="HAMAP" id="MF_02202">
    <property type="entry name" value="TolQ"/>
    <property type="match status" value="1"/>
</dbReference>
<comment type="subunit">
    <text evidence="10">The Tol-Pal system is composed of five core proteins: the inner membrane proteins TolA, TolQ and TolR, the periplasmic protein TolB and the outer membrane protein Pal. They form a network linking the inner and outer membranes and the peptidoglycan layer.</text>
</comment>
<comment type="similarity">
    <text evidence="2 10">Belongs to the ExbB/TolQ family.</text>
</comment>
<keyword evidence="6 10" id="KW-0812">Transmembrane</keyword>
<comment type="subcellular location">
    <subcellularLocation>
        <location evidence="10">Cell inner membrane</location>
        <topology evidence="10">Multi-pass membrane protein</topology>
    </subcellularLocation>
    <subcellularLocation>
        <location evidence="1">Cell membrane</location>
        <topology evidence="1">Multi-pass membrane protein</topology>
    </subcellularLocation>
</comment>
<evidence type="ECO:0000256" key="7">
    <source>
        <dbReference type="ARBA" id="ARBA00022989"/>
    </source>
</evidence>